<dbReference type="Gene3D" id="1.10.10.10">
    <property type="entry name" value="Winged helix-like DNA-binding domain superfamily/Winged helix DNA-binding domain"/>
    <property type="match status" value="1"/>
</dbReference>
<evidence type="ECO:0000259" key="5">
    <source>
        <dbReference type="Pfam" id="PF08100"/>
    </source>
</evidence>
<dbReference type="GO" id="GO:0046983">
    <property type="term" value="F:protein dimerization activity"/>
    <property type="evidence" value="ECO:0007669"/>
    <property type="project" value="InterPro"/>
</dbReference>
<evidence type="ECO:0000313" key="7">
    <source>
        <dbReference type="Proteomes" id="UP000598146"/>
    </source>
</evidence>
<keyword evidence="7" id="KW-1185">Reference proteome</keyword>
<keyword evidence="2" id="KW-0808">Transferase</keyword>
<sequence>MSDPVLDSAVYGLFSTHVLHLADKYGVLDALSAEQPRSAADVAARAGADAETVDRLLTVLAAVGVLTREATSYRMVAAYVPYLQNGHPQHLGTFLTYLVESTAEKIGKLDEYLVKGKAAADAEAPAPFEAIYRDEASTGQFLTAMWQLTYSVSEELVRLADLSGARHLVDVGGASGAFAVQALSANPGLVVTVFDLPEVEPHLLATRDRHGLEGRLRFAGGDFFRDPLPQGDCLHFGYILSDWDDDTCVALLRKAYEACGAGGRVLISDRLFDDAHTGPLSTAVMNLSMHIETQGRHRSGDEFGRLLTAAGFTHRDIRRSTQDKHLIVGERTR</sequence>
<dbReference type="Proteomes" id="UP000598146">
    <property type="component" value="Unassembled WGS sequence"/>
</dbReference>
<accession>A0A931G1E4</accession>
<dbReference type="PANTHER" id="PTHR43712:SF2">
    <property type="entry name" value="O-METHYLTRANSFERASE CICE"/>
    <property type="match status" value="1"/>
</dbReference>
<name>A0A931G1E4_9ACTN</name>
<dbReference type="InterPro" id="IPR016461">
    <property type="entry name" value="COMT-like"/>
</dbReference>
<dbReference type="InterPro" id="IPR036388">
    <property type="entry name" value="WH-like_DNA-bd_sf"/>
</dbReference>
<dbReference type="GO" id="GO:0032259">
    <property type="term" value="P:methylation"/>
    <property type="evidence" value="ECO:0007669"/>
    <property type="project" value="UniProtKB-KW"/>
</dbReference>
<evidence type="ECO:0000256" key="2">
    <source>
        <dbReference type="ARBA" id="ARBA00022679"/>
    </source>
</evidence>
<evidence type="ECO:0000259" key="4">
    <source>
        <dbReference type="Pfam" id="PF00891"/>
    </source>
</evidence>
<dbReference type="InterPro" id="IPR012967">
    <property type="entry name" value="COMT_dimerisation"/>
</dbReference>
<reference evidence="6" key="1">
    <citation type="submission" date="2020-11" db="EMBL/GenBank/DDBJ databases">
        <title>Isolation and identification of active actinomycetes.</title>
        <authorList>
            <person name="Sun X."/>
        </authorList>
    </citation>
    <scope>NUCLEOTIDE SEQUENCE</scope>
    <source>
        <strain evidence="6">NEAU-A11</strain>
    </source>
</reference>
<dbReference type="InterPro" id="IPR036390">
    <property type="entry name" value="WH_DNA-bd_sf"/>
</dbReference>
<proteinExistence type="predicted"/>
<dbReference type="CDD" id="cd02440">
    <property type="entry name" value="AdoMet_MTases"/>
    <property type="match status" value="1"/>
</dbReference>
<dbReference type="SUPFAM" id="SSF53335">
    <property type="entry name" value="S-adenosyl-L-methionine-dependent methyltransferases"/>
    <property type="match status" value="1"/>
</dbReference>
<dbReference type="PROSITE" id="PS51683">
    <property type="entry name" value="SAM_OMT_II"/>
    <property type="match status" value="1"/>
</dbReference>
<evidence type="ECO:0000256" key="3">
    <source>
        <dbReference type="ARBA" id="ARBA00022691"/>
    </source>
</evidence>
<dbReference type="SUPFAM" id="SSF46785">
    <property type="entry name" value="Winged helix' DNA-binding domain"/>
    <property type="match status" value="1"/>
</dbReference>
<dbReference type="PANTHER" id="PTHR43712">
    <property type="entry name" value="PUTATIVE (AFU_ORTHOLOGUE AFUA_4G14580)-RELATED"/>
    <property type="match status" value="1"/>
</dbReference>
<comment type="caution">
    <text evidence="6">The sequence shown here is derived from an EMBL/GenBank/DDBJ whole genome shotgun (WGS) entry which is preliminary data.</text>
</comment>
<dbReference type="Pfam" id="PF08100">
    <property type="entry name" value="Dimerisation"/>
    <property type="match status" value="1"/>
</dbReference>
<dbReference type="PIRSF" id="PIRSF005739">
    <property type="entry name" value="O-mtase"/>
    <property type="match status" value="1"/>
</dbReference>
<feature type="domain" description="O-methyltransferase dimerisation" evidence="5">
    <location>
        <begin position="12"/>
        <end position="72"/>
    </location>
</feature>
<feature type="domain" description="O-methyltransferase C-terminal" evidence="4">
    <location>
        <begin position="127"/>
        <end position="312"/>
    </location>
</feature>
<dbReference type="EMBL" id="JADQTO010000030">
    <property type="protein sequence ID" value="MBG0567808.1"/>
    <property type="molecule type" value="Genomic_DNA"/>
</dbReference>
<keyword evidence="1 6" id="KW-0489">Methyltransferase</keyword>
<protein>
    <submittedName>
        <fullName evidence="6">Hydroxyneurosporene methyltransferase</fullName>
    </submittedName>
</protein>
<gene>
    <name evidence="6" type="ORF">I4J89_40820</name>
</gene>
<keyword evidence="3" id="KW-0949">S-adenosyl-L-methionine</keyword>
<dbReference type="Gene3D" id="3.40.50.150">
    <property type="entry name" value="Vaccinia Virus protein VP39"/>
    <property type="match status" value="1"/>
</dbReference>
<dbReference type="Pfam" id="PF00891">
    <property type="entry name" value="Methyltransf_2"/>
    <property type="match status" value="1"/>
</dbReference>
<dbReference type="InterPro" id="IPR001077">
    <property type="entry name" value="COMT_C"/>
</dbReference>
<dbReference type="RefSeq" id="WP_196419578.1">
    <property type="nucleotide sequence ID" value="NZ_JADQTO010000030.1"/>
</dbReference>
<dbReference type="GO" id="GO:0008171">
    <property type="term" value="F:O-methyltransferase activity"/>
    <property type="evidence" value="ECO:0007669"/>
    <property type="project" value="InterPro"/>
</dbReference>
<organism evidence="6 7">
    <name type="scientific">Actinoplanes aureus</name>
    <dbReference type="NCBI Taxonomy" id="2792083"/>
    <lineage>
        <taxon>Bacteria</taxon>
        <taxon>Bacillati</taxon>
        <taxon>Actinomycetota</taxon>
        <taxon>Actinomycetes</taxon>
        <taxon>Micromonosporales</taxon>
        <taxon>Micromonosporaceae</taxon>
        <taxon>Actinoplanes</taxon>
    </lineage>
</organism>
<evidence type="ECO:0000256" key="1">
    <source>
        <dbReference type="ARBA" id="ARBA00022603"/>
    </source>
</evidence>
<dbReference type="InterPro" id="IPR029063">
    <property type="entry name" value="SAM-dependent_MTases_sf"/>
</dbReference>
<evidence type="ECO:0000313" key="6">
    <source>
        <dbReference type="EMBL" id="MBG0567808.1"/>
    </source>
</evidence>
<dbReference type="AlphaFoldDB" id="A0A931G1E4"/>